<evidence type="ECO:0000256" key="4">
    <source>
        <dbReference type="ARBA" id="ARBA00022692"/>
    </source>
</evidence>
<comment type="subcellular location">
    <subcellularLocation>
        <location evidence="1">Membrane</location>
        <topology evidence="1">Multi-pass membrane protein</topology>
    </subcellularLocation>
</comment>
<feature type="transmembrane region" description="Helical" evidence="10">
    <location>
        <begin position="159"/>
        <end position="183"/>
    </location>
</feature>
<keyword evidence="12" id="KW-1185">Reference proteome</keyword>
<dbReference type="Proteomes" id="UP000294933">
    <property type="component" value="Unassembled WGS sequence"/>
</dbReference>
<dbReference type="Pfam" id="PF02076">
    <property type="entry name" value="STE3"/>
    <property type="match status" value="1"/>
</dbReference>
<keyword evidence="4 10" id="KW-0812">Transmembrane</keyword>
<feature type="transmembrane region" description="Helical" evidence="10">
    <location>
        <begin position="273"/>
        <end position="290"/>
    </location>
</feature>
<dbReference type="InterPro" id="IPR000481">
    <property type="entry name" value="GPCR_Pheromne_B_alpha_rcpt"/>
</dbReference>
<dbReference type="PANTHER" id="PTHR28097">
    <property type="entry name" value="PHEROMONE A FACTOR RECEPTOR"/>
    <property type="match status" value="1"/>
</dbReference>
<evidence type="ECO:0000256" key="1">
    <source>
        <dbReference type="ARBA" id="ARBA00004141"/>
    </source>
</evidence>
<keyword evidence="9" id="KW-0807">Transducer</keyword>
<accession>A0A4Y7PPS0</accession>
<evidence type="ECO:0000313" key="11">
    <source>
        <dbReference type="EMBL" id="TDL16852.1"/>
    </source>
</evidence>
<proteinExistence type="inferred from homology"/>
<dbReference type="InterPro" id="IPR001499">
    <property type="entry name" value="GPCR_STE3"/>
</dbReference>
<evidence type="ECO:0000256" key="7">
    <source>
        <dbReference type="ARBA" id="ARBA00023136"/>
    </source>
</evidence>
<organism evidence="11 12">
    <name type="scientific">Rickenella mellea</name>
    <dbReference type="NCBI Taxonomy" id="50990"/>
    <lineage>
        <taxon>Eukaryota</taxon>
        <taxon>Fungi</taxon>
        <taxon>Dikarya</taxon>
        <taxon>Basidiomycota</taxon>
        <taxon>Agaricomycotina</taxon>
        <taxon>Agaricomycetes</taxon>
        <taxon>Hymenochaetales</taxon>
        <taxon>Rickenellaceae</taxon>
        <taxon>Rickenella</taxon>
    </lineage>
</organism>
<keyword evidence="8" id="KW-0675">Receptor</keyword>
<keyword evidence="5 10" id="KW-1133">Transmembrane helix</keyword>
<evidence type="ECO:0000256" key="6">
    <source>
        <dbReference type="ARBA" id="ARBA00023040"/>
    </source>
</evidence>
<feature type="transmembrane region" description="Helical" evidence="10">
    <location>
        <begin position="70"/>
        <end position="91"/>
    </location>
</feature>
<dbReference type="CDD" id="cd14966">
    <property type="entry name" value="7tmD_STE3"/>
    <property type="match status" value="1"/>
</dbReference>
<dbReference type="VEuPathDB" id="FungiDB:BD410DRAFT_589557"/>
<protein>
    <submittedName>
        <fullName evidence="11">STE3-domain-containing protein</fullName>
    </submittedName>
</protein>
<dbReference type="AlphaFoldDB" id="A0A4Y7PPS0"/>
<dbReference type="OrthoDB" id="2874149at2759"/>
<keyword evidence="3" id="KW-0589">Pheromone response</keyword>
<gene>
    <name evidence="11" type="ORF">BD410DRAFT_589557</name>
</gene>
<dbReference type="EMBL" id="ML170233">
    <property type="protein sequence ID" value="TDL16852.1"/>
    <property type="molecule type" value="Genomic_DNA"/>
</dbReference>
<feature type="transmembrane region" description="Helical" evidence="10">
    <location>
        <begin position="112"/>
        <end position="134"/>
    </location>
</feature>
<name>A0A4Y7PPS0_9AGAM</name>
<evidence type="ECO:0000256" key="9">
    <source>
        <dbReference type="ARBA" id="ARBA00023224"/>
    </source>
</evidence>
<feature type="transmembrane region" description="Helical" evidence="10">
    <location>
        <begin position="32"/>
        <end position="50"/>
    </location>
</feature>
<feature type="transmembrane region" description="Helical" evidence="10">
    <location>
        <begin position="6"/>
        <end position="25"/>
    </location>
</feature>
<keyword evidence="6" id="KW-0297">G-protein coupled receptor</keyword>
<sequence length="361" mass="41346">MNLHPTYPAFPILILLSFLSTLLPLTWIRRDTIGIVFVLLWEAIACLNQFVNSLIWHGNTRNISPVWCDISSRLIVGISTAIPASVLCAIRRLYYICSMKAFLLTPAQKRKVLAEDLSICLGVPFLTMALEYIVEGHRYTIFEDIGCYPDAYNAWPSYIIFYSWPVILSLMNGVYVILTLRIITKKGKNMDEVLHVKTEKQLYYRIVILSLCQIILMVPYTLAVMVMALSAFPMYPYIGWHDIHANYSQIPEIPAVLWRSTAISEAFYEMTRWILVVCAILIYGTLGFSVDARNTYRKAFWNIAALARFQPRVLSPQPEMPLQFQERAALSDVLQTNSHDISVSVVSANHIWPYHSTMHEP</sequence>
<dbReference type="PRINTS" id="PR00901">
    <property type="entry name" value="PHEROMONEBAR"/>
</dbReference>
<evidence type="ECO:0000256" key="10">
    <source>
        <dbReference type="SAM" id="Phobius"/>
    </source>
</evidence>
<keyword evidence="7 10" id="KW-0472">Membrane</keyword>
<dbReference type="GO" id="GO:0000750">
    <property type="term" value="P:pheromone-dependent signal transduction involved in conjugation with cellular fusion"/>
    <property type="evidence" value="ECO:0007669"/>
    <property type="project" value="TreeGrafter"/>
</dbReference>
<dbReference type="GO" id="GO:0004934">
    <property type="term" value="F:mating-type alpha-factor pheromone receptor activity"/>
    <property type="evidence" value="ECO:0007669"/>
    <property type="project" value="InterPro"/>
</dbReference>
<evidence type="ECO:0000256" key="3">
    <source>
        <dbReference type="ARBA" id="ARBA00022507"/>
    </source>
</evidence>
<evidence type="ECO:0000256" key="2">
    <source>
        <dbReference type="ARBA" id="ARBA00011085"/>
    </source>
</evidence>
<dbReference type="PANTHER" id="PTHR28097:SF1">
    <property type="entry name" value="PHEROMONE A FACTOR RECEPTOR"/>
    <property type="match status" value="1"/>
</dbReference>
<evidence type="ECO:0000313" key="12">
    <source>
        <dbReference type="Proteomes" id="UP000294933"/>
    </source>
</evidence>
<evidence type="ECO:0000256" key="8">
    <source>
        <dbReference type="ARBA" id="ARBA00023170"/>
    </source>
</evidence>
<reference evidence="11 12" key="1">
    <citation type="submission" date="2018-06" db="EMBL/GenBank/DDBJ databases">
        <title>A transcriptomic atlas of mushroom development highlights an independent origin of complex multicellularity.</title>
        <authorList>
            <consortium name="DOE Joint Genome Institute"/>
            <person name="Krizsan K."/>
            <person name="Almasi E."/>
            <person name="Merenyi Z."/>
            <person name="Sahu N."/>
            <person name="Viragh M."/>
            <person name="Koszo T."/>
            <person name="Mondo S."/>
            <person name="Kiss B."/>
            <person name="Balint B."/>
            <person name="Kues U."/>
            <person name="Barry K."/>
            <person name="Hegedus J.C."/>
            <person name="Henrissat B."/>
            <person name="Johnson J."/>
            <person name="Lipzen A."/>
            <person name="Ohm R."/>
            <person name="Nagy I."/>
            <person name="Pangilinan J."/>
            <person name="Yan J."/>
            <person name="Xiong Y."/>
            <person name="Grigoriev I.V."/>
            <person name="Hibbett D.S."/>
            <person name="Nagy L.G."/>
        </authorList>
    </citation>
    <scope>NUCLEOTIDE SEQUENCE [LARGE SCALE GENOMIC DNA]</scope>
    <source>
        <strain evidence="11 12">SZMC22713</strain>
    </source>
</reference>
<dbReference type="GO" id="GO:0005886">
    <property type="term" value="C:plasma membrane"/>
    <property type="evidence" value="ECO:0007669"/>
    <property type="project" value="TreeGrafter"/>
</dbReference>
<evidence type="ECO:0000256" key="5">
    <source>
        <dbReference type="ARBA" id="ARBA00022989"/>
    </source>
</evidence>
<dbReference type="PRINTS" id="PR00899">
    <property type="entry name" value="GPCRSTE3"/>
</dbReference>
<comment type="similarity">
    <text evidence="2">Belongs to the G-protein coupled receptor 4 family.</text>
</comment>
<feature type="transmembrane region" description="Helical" evidence="10">
    <location>
        <begin position="203"/>
        <end position="232"/>
    </location>
</feature>